<feature type="compositionally biased region" description="Low complexity" evidence="1">
    <location>
        <begin position="764"/>
        <end position="785"/>
    </location>
</feature>
<comment type="caution">
    <text evidence="3">The sequence shown here is derived from an EMBL/GenBank/DDBJ whole genome shotgun (WGS) entry which is preliminary data.</text>
</comment>
<dbReference type="PANTHER" id="PTHR11200:SF275">
    <property type="entry name" value="LD06095P"/>
    <property type="match status" value="1"/>
</dbReference>
<feature type="compositionally biased region" description="Basic and acidic residues" evidence="1">
    <location>
        <begin position="480"/>
        <end position="492"/>
    </location>
</feature>
<dbReference type="InterPro" id="IPR046985">
    <property type="entry name" value="IP5"/>
</dbReference>
<dbReference type="Gene3D" id="3.60.10.10">
    <property type="entry name" value="Endonuclease/exonuclease/phosphatase"/>
    <property type="match status" value="2"/>
</dbReference>
<dbReference type="SMART" id="SM00128">
    <property type="entry name" value="IPPc"/>
    <property type="match status" value="1"/>
</dbReference>
<dbReference type="PANTHER" id="PTHR11200">
    <property type="entry name" value="INOSITOL 5-PHOSPHATASE"/>
    <property type="match status" value="1"/>
</dbReference>
<sequence>MLSVDSPHSPPPTPSISLTTSEGPRPSRTGHQNVLSRLQALLPSPSSPLPPHTFSLDTTNAPVIPPPPQFLKVRIMTWNMHESLPKGDLEELLGAPPPYSPTIPLHDPAAFPYLPYDGEHPYHLVVVAGQECPSLSGLPMGLGAGFKLKDKEKEKEKERVKEKDKDGRDRGEKEKENQKEQEKERENERYKENLKELHHRLLKQREWDNEEHNHNHTSGWTSILEDWFCHGIRDIGASAKPPSRLDSPFLKEGLKDVDRAFSEADIKKRPTTKGIEHRKGPYEMLVKERMMGIYLAIFIHRDARHLVKGTSRSAVTAGLVGGRVGNKGGVGISLNIAGSTMLFLNAHLAAHEGKVLSRMANLRKIKSELSLDAFLAPDDPRTLSEDLTDKFDYTFLCGDLNFRLDISRLHADWLISRKEYAQALTFDQLYNIMRNGQAFVGFREAPIDFPPTFKYDVLRTLKSKRKNSKPNNRLFMEEAHEEVHEEEIRNTNDQEEIPDNMVDDRDSSDDEDMVGESASAVSTGTTFSKKTTPDQDSSDCDSDVFMASPDKASRSHIGARDLVKRISVTAARKARVKLHELLSPTQSPAPRPAPKWPRNKNHVSMADFDGHSRHLPNSASLNGDLASSQPALVESNKASEGDSIIQSPSPAMIRASSTKSGVHSSTNEREDVEENGDKGVYDSSSKQRVPSWCDRILWKSTVKPGPDPDMDSHLPHARTLVGHFTSAWRQLSSRRPSVSSLRSHESHPSPSPLSTSADLPNIGSPMSFTSSPIPSPSAISPPSRTSRPRSTEFTADKPKPLMTRSQSSMALSQLASTHLHSGSPPKHPSASFPVRASTAPAPPLSPDTPSHPRPPSSPNTSSESSPFNTPSRWRFLPFLSREHSEHKDIIPQHPVVPPRPRKGDVICLNYQTLDDRGMRRLEGRSDHRPVMGSYAVYI</sequence>
<evidence type="ECO:0000259" key="2">
    <source>
        <dbReference type="SMART" id="SM00128"/>
    </source>
</evidence>
<feature type="compositionally biased region" description="Polar residues" evidence="1">
    <location>
        <begin position="615"/>
        <end position="630"/>
    </location>
</feature>
<dbReference type="AlphaFoldDB" id="A0A4Y9YZL4"/>
<feature type="region of interest" description="Disordered" evidence="1">
    <location>
        <begin position="1"/>
        <end position="63"/>
    </location>
</feature>
<feature type="region of interest" description="Disordered" evidence="1">
    <location>
        <begin position="480"/>
        <end position="541"/>
    </location>
</feature>
<dbReference type="SUPFAM" id="SSF56219">
    <property type="entry name" value="DNase I-like"/>
    <property type="match status" value="1"/>
</dbReference>
<dbReference type="OrthoDB" id="405996at2759"/>
<dbReference type="STRING" id="205917.A0A4Y9YZL4"/>
<feature type="compositionally biased region" description="Polar residues" evidence="1">
    <location>
        <begin position="519"/>
        <end position="530"/>
    </location>
</feature>
<feature type="domain" description="Inositol polyphosphate-related phosphatase" evidence="2">
    <location>
        <begin position="230"/>
        <end position="503"/>
    </location>
</feature>
<keyword evidence="4" id="KW-1185">Reference proteome</keyword>
<dbReference type="EMBL" id="SEOQ01000174">
    <property type="protein sequence ID" value="TFY68016.1"/>
    <property type="molecule type" value="Genomic_DNA"/>
</dbReference>
<organism evidence="3 4">
    <name type="scientific">Dentipellis fragilis</name>
    <dbReference type="NCBI Taxonomy" id="205917"/>
    <lineage>
        <taxon>Eukaryota</taxon>
        <taxon>Fungi</taxon>
        <taxon>Dikarya</taxon>
        <taxon>Basidiomycota</taxon>
        <taxon>Agaricomycotina</taxon>
        <taxon>Agaricomycetes</taxon>
        <taxon>Russulales</taxon>
        <taxon>Hericiaceae</taxon>
        <taxon>Dentipellis</taxon>
    </lineage>
</organism>
<feature type="compositionally biased region" description="Low complexity" evidence="1">
    <location>
        <begin position="35"/>
        <end position="44"/>
    </location>
</feature>
<dbReference type="Proteomes" id="UP000298327">
    <property type="component" value="Unassembled WGS sequence"/>
</dbReference>
<gene>
    <name evidence="3" type="ORF">EVG20_g3719</name>
</gene>
<feature type="compositionally biased region" description="Low complexity" evidence="1">
    <location>
        <begin position="805"/>
        <end position="816"/>
    </location>
</feature>
<dbReference type="GO" id="GO:0004439">
    <property type="term" value="F:phosphatidylinositol-4,5-bisphosphate 5-phosphatase activity"/>
    <property type="evidence" value="ECO:0007669"/>
    <property type="project" value="TreeGrafter"/>
</dbReference>
<protein>
    <recommendedName>
        <fullName evidence="2">Inositol polyphosphate-related phosphatase domain-containing protein</fullName>
    </recommendedName>
</protein>
<evidence type="ECO:0000313" key="4">
    <source>
        <dbReference type="Proteomes" id="UP000298327"/>
    </source>
</evidence>
<name>A0A4Y9YZL4_9AGAM</name>
<dbReference type="Pfam" id="PF22669">
    <property type="entry name" value="Exo_endo_phos2"/>
    <property type="match status" value="2"/>
</dbReference>
<feature type="region of interest" description="Disordered" evidence="1">
    <location>
        <begin position="581"/>
        <end position="686"/>
    </location>
</feature>
<dbReference type="InterPro" id="IPR036691">
    <property type="entry name" value="Endo/exonu/phosph_ase_sf"/>
</dbReference>
<feature type="region of interest" description="Disordered" evidence="1">
    <location>
        <begin position="735"/>
        <end position="869"/>
    </location>
</feature>
<proteinExistence type="predicted"/>
<feature type="compositionally biased region" description="Pro residues" evidence="1">
    <location>
        <begin position="840"/>
        <end position="857"/>
    </location>
</feature>
<dbReference type="GO" id="GO:0046856">
    <property type="term" value="P:phosphatidylinositol dephosphorylation"/>
    <property type="evidence" value="ECO:0007669"/>
    <property type="project" value="InterPro"/>
</dbReference>
<feature type="region of interest" description="Disordered" evidence="1">
    <location>
        <begin position="149"/>
        <end position="192"/>
    </location>
</feature>
<feature type="compositionally biased region" description="Polar residues" evidence="1">
    <location>
        <begin position="644"/>
        <end position="665"/>
    </location>
</feature>
<evidence type="ECO:0000313" key="3">
    <source>
        <dbReference type="EMBL" id="TFY68016.1"/>
    </source>
</evidence>
<feature type="compositionally biased region" description="Low complexity" evidence="1">
    <location>
        <begin position="858"/>
        <end position="869"/>
    </location>
</feature>
<dbReference type="InterPro" id="IPR000300">
    <property type="entry name" value="IPPc"/>
</dbReference>
<reference evidence="3 4" key="1">
    <citation type="submission" date="2019-02" db="EMBL/GenBank/DDBJ databases">
        <title>Genome sequencing of the rare red list fungi Dentipellis fragilis.</title>
        <authorList>
            <person name="Buettner E."/>
            <person name="Kellner H."/>
        </authorList>
    </citation>
    <scope>NUCLEOTIDE SEQUENCE [LARGE SCALE GENOMIC DNA]</scope>
    <source>
        <strain evidence="3 4">DSM 105465</strain>
    </source>
</reference>
<evidence type="ECO:0000256" key="1">
    <source>
        <dbReference type="SAM" id="MobiDB-lite"/>
    </source>
</evidence>
<accession>A0A4Y9YZL4</accession>